<name>A0AA35Z2P0_LACSI</name>
<proteinExistence type="predicted"/>
<evidence type="ECO:0000313" key="2">
    <source>
        <dbReference type="Proteomes" id="UP001177003"/>
    </source>
</evidence>
<organism evidence="1 2">
    <name type="scientific">Lactuca saligna</name>
    <name type="common">Willowleaf lettuce</name>
    <dbReference type="NCBI Taxonomy" id="75948"/>
    <lineage>
        <taxon>Eukaryota</taxon>
        <taxon>Viridiplantae</taxon>
        <taxon>Streptophyta</taxon>
        <taxon>Embryophyta</taxon>
        <taxon>Tracheophyta</taxon>
        <taxon>Spermatophyta</taxon>
        <taxon>Magnoliopsida</taxon>
        <taxon>eudicotyledons</taxon>
        <taxon>Gunneridae</taxon>
        <taxon>Pentapetalae</taxon>
        <taxon>asterids</taxon>
        <taxon>campanulids</taxon>
        <taxon>Asterales</taxon>
        <taxon>Asteraceae</taxon>
        <taxon>Cichorioideae</taxon>
        <taxon>Cichorieae</taxon>
        <taxon>Lactucinae</taxon>
        <taxon>Lactuca</taxon>
    </lineage>
</organism>
<evidence type="ECO:0000313" key="1">
    <source>
        <dbReference type="EMBL" id="CAI9284553.1"/>
    </source>
</evidence>
<accession>A0AA35Z2P0</accession>
<sequence>MNQKAFGAGEISKEGARDQNRKLTCLKRLPIQSLDIHWCEKVVSTILHMEKGIALTCIILVAMLINAGIGGQIDLAPIITQLKPQRNCNVDRCNYITFPPICPYPNCISPYDCSEYCGTFISRCVLDHSNPKDVRKRCCCVW</sequence>
<dbReference type="EMBL" id="OX465081">
    <property type="protein sequence ID" value="CAI9284553.1"/>
    <property type="molecule type" value="Genomic_DNA"/>
</dbReference>
<keyword evidence="2" id="KW-1185">Reference proteome</keyword>
<dbReference type="AlphaFoldDB" id="A0AA35Z2P0"/>
<gene>
    <name evidence="1" type="ORF">LSALG_LOCUS24072</name>
</gene>
<dbReference type="Proteomes" id="UP001177003">
    <property type="component" value="Chromosome 5"/>
</dbReference>
<reference evidence="1" key="1">
    <citation type="submission" date="2023-04" db="EMBL/GenBank/DDBJ databases">
        <authorList>
            <person name="Vijverberg K."/>
            <person name="Xiong W."/>
            <person name="Schranz E."/>
        </authorList>
    </citation>
    <scope>NUCLEOTIDE SEQUENCE</scope>
</reference>
<protein>
    <submittedName>
        <fullName evidence="1">Uncharacterized protein</fullName>
    </submittedName>
</protein>